<dbReference type="Gene3D" id="1.20.1250.20">
    <property type="entry name" value="MFS general substrate transporter like domains"/>
    <property type="match status" value="1"/>
</dbReference>
<feature type="transmembrane region" description="Helical" evidence="7">
    <location>
        <begin position="320"/>
        <end position="340"/>
    </location>
</feature>
<dbReference type="Proteomes" id="UP000325787">
    <property type="component" value="Chromosome"/>
</dbReference>
<evidence type="ECO:0000256" key="2">
    <source>
        <dbReference type="ARBA" id="ARBA00022448"/>
    </source>
</evidence>
<comment type="subcellular location">
    <subcellularLocation>
        <location evidence="1">Cell membrane</location>
        <topology evidence="1">Multi-pass membrane protein</topology>
    </subcellularLocation>
</comment>
<dbReference type="PRINTS" id="PR01036">
    <property type="entry name" value="TCRTETB"/>
</dbReference>
<reference evidence="10" key="1">
    <citation type="journal article" date="2021" name="Curr. Microbiol.">
        <title>Complete genome of nocamycin-producing strain Saccharothrix syringae NRRL B-16468 reveals the biosynthetic potential for secondary metabolites.</title>
        <authorList>
            <person name="Mo X."/>
            <person name="Yang S."/>
        </authorList>
    </citation>
    <scope>NUCLEOTIDE SEQUENCE [LARGE SCALE GENOMIC DNA]</scope>
    <source>
        <strain evidence="10">ATCC 51364 / DSM 43886 / JCM 6844 / KCTC 9398 / NBRC 14523 / NRRL B-16468 / INA 2240</strain>
    </source>
</reference>
<dbReference type="EMBL" id="CP034550">
    <property type="protein sequence ID" value="QFZ20357.1"/>
    <property type="molecule type" value="Genomic_DNA"/>
</dbReference>
<dbReference type="GO" id="GO:0005886">
    <property type="term" value="C:plasma membrane"/>
    <property type="evidence" value="ECO:0007669"/>
    <property type="project" value="UniProtKB-SubCell"/>
</dbReference>
<name>A0A5Q0H283_SACSY</name>
<feature type="domain" description="Major facilitator superfamily (MFS) profile" evidence="8">
    <location>
        <begin position="34"/>
        <end position="485"/>
    </location>
</feature>
<organism evidence="9 10">
    <name type="scientific">Saccharothrix syringae</name>
    <name type="common">Nocardiopsis syringae</name>
    <dbReference type="NCBI Taxonomy" id="103733"/>
    <lineage>
        <taxon>Bacteria</taxon>
        <taxon>Bacillati</taxon>
        <taxon>Actinomycetota</taxon>
        <taxon>Actinomycetes</taxon>
        <taxon>Pseudonocardiales</taxon>
        <taxon>Pseudonocardiaceae</taxon>
        <taxon>Saccharothrix</taxon>
    </lineage>
</organism>
<sequence length="499" mass="50855">MFAQEAHRLESCTRRCHVRGVHRRKGRVMRKWWPLVAVCLGSFMLIVDTTVVTVALPVMAGDLGATVAHVQWVLNVYTLALAVMTLGAGSLGDLFGQRRVFVSSLAVFAVASLACGVAPDAGVLIAARGVQGAGGAAMIGTTLALLGSSYRDRDRGTAIGVWSGVLGIAAAAGPLLGGVLTQYLGWRAIFFVNLPVSVVALVPAALSVGDPPRREGARIDVPGMLAFAAFTGTLTFALIRVGGGGGWTSGPSAVLFAVSVLALVAFVLVEVRRKHPVLDLALFRNASFAVIVLCVVATSVTFACLVYTSFWLQSALGLGSLPAGVALVPMALTSFLASVLIGKRLHAVPPRVTIGGGLLLIGAGCALIGFTVDGGSSWYALAPALVLVGAGIGVSGPGTNAAVLASAPPDRGGMASGAMATFRQLGQALGVAVLGLFYLAAAQHPAPGEDVRDAAARGLDDVYLIAAGFGLLACLLAFGPAGRGIMATTARRDPTGARR</sequence>
<feature type="transmembrane region" description="Helical" evidence="7">
    <location>
        <begin position="100"/>
        <end position="119"/>
    </location>
</feature>
<keyword evidence="2" id="KW-0813">Transport</keyword>
<feature type="transmembrane region" description="Helical" evidence="7">
    <location>
        <begin position="32"/>
        <end position="58"/>
    </location>
</feature>
<dbReference type="InterPro" id="IPR004638">
    <property type="entry name" value="EmrB-like"/>
</dbReference>
<evidence type="ECO:0000256" key="3">
    <source>
        <dbReference type="ARBA" id="ARBA00022475"/>
    </source>
</evidence>
<keyword evidence="3" id="KW-1003">Cell membrane</keyword>
<dbReference type="InterPro" id="IPR036259">
    <property type="entry name" value="MFS_trans_sf"/>
</dbReference>
<accession>A0A5Q0H283</accession>
<feature type="transmembrane region" description="Helical" evidence="7">
    <location>
        <begin position="188"/>
        <end position="209"/>
    </location>
</feature>
<dbReference type="CDD" id="cd17321">
    <property type="entry name" value="MFS_MMR_MDR_like"/>
    <property type="match status" value="1"/>
</dbReference>
<dbReference type="OrthoDB" id="9781469at2"/>
<feature type="transmembrane region" description="Helical" evidence="7">
    <location>
        <begin position="462"/>
        <end position="482"/>
    </location>
</feature>
<feature type="transmembrane region" description="Helical" evidence="7">
    <location>
        <begin position="425"/>
        <end position="442"/>
    </location>
</feature>
<proteinExistence type="predicted"/>
<evidence type="ECO:0000256" key="1">
    <source>
        <dbReference type="ARBA" id="ARBA00004651"/>
    </source>
</evidence>
<feature type="transmembrane region" description="Helical" evidence="7">
    <location>
        <begin position="70"/>
        <end position="88"/>
    </location>
</feature>
<dbReference type="PANTHER" id="PTHR42718:SF49">
    <property type="entry name" value="EXPORT PROTEIN"/>
    <property type="match status" value="1"/>
</dbReference>
<evidence type="ECO:0000313" key="10">
    <source>
        <dbReference type="Proteomes" id="UP000325787"/>
    </source>
</evidence>
<evidence type="ECO:0000256" key="5">
    <source>
        <dbReference type="ARBA" id="ARBA00022989"/>
    </source>
</evidence>
<dbReference type="InterPro" id="IPR020846">
    <property type="entry name" value="MFS_dom"/>
</dbReference>
<keyword evidence="5 7" id="KW-1133">Transmembrane helix</keyword>
<feature type="transmembrane region" description="Helical" evidence="7">
    <location>
        <begin position="283"/>
        <end position="308"/>
    </location>
</feature>
<evidence type="ECO:0000259" key="8">
    <source>
        <dbReference type="PROSITE" id="PS50850"/>
    </source>
</evidence>
<gene>
    <name evidence="9" type="ORF">EKG83_25675</name>
</gene>
<evidence type="ECO:0000313" key="9">
    <source>
        <dbReference type="EMBL" id="QFZ20357.1"/>
    </source>
</evidence>
<feature type="transmembrane region" description="Helical" evidence="7">
    <location>
        <begin position="221"/>
        <end position="241"/>
    </location>
</feature>
<feature type="transmembrane region" description="Helical" evidence="7">
    <location>
        <begin position="378"/>
        <end position="404"/>
    </location>
</feature>
<keyword evidence="4 7" id="KW-0812">Transmembrane</keyword>
<evidence type="ECO:0000256" key="6">
    <source>
        <dbReference type="ARBA" id="ARBA00023136"/>
    </source>
</evidence>
<dbReference type="SUPFAM" id="SSF103473">
    <property type="entry name" value="MFS general substrate transporter"/>
    <property type="match status" value="1"/>
</dbReference>
<feature type="transmembrane region" description="Helical" evidence="7">
    <location>
        <begin position="125"/>
        <end position="146"/>
    </location>
</feature>
<dbReference type="KEGG" id="ssyi:EKG83_25675"/>
<dbReference type="Gene3D" id="1.20.1720.10">
    <property type="entry name" value="Multidrug resistance protein D"/>
    <property type="match status" value="1"/>
</dbReference>
<dbReference type="GO" id="GO:0022857">
    <property type="term" value="F:transmembrane transporter activity"/>
    <property type="evidence" value="ECO:0007669"/>
    <property type="project" value="InterPro"/>
</dbReference>
<keyword evidence="6 7" id="KW-0472">Membrane</keyword>
<protein>
    <submittedName>
        <fullName evidence="9">DHA2 family efflux MFS transporter permease subunit</fullName>
    </submittedName>
</protein>
<dbReference type="PANTHER" id="PTHR42718">
    <property type="entry name" value="MAJOR FACILITATOR SUPERFAMILY MULTIDRUG TRANSPORTER MFSC"/>
    <property type="match status" value="1"/>
</dbReference>
<evidence type="ECO:0000256" key="7">
    <source>
        <dbReference type="SAM" id="Phobius"/>
    </source>
</evidence>
<feature type="transmembrane region" description="Helical" evidence="7">
    <location>
        <begin position="352"/>
        <end position="372"/>
    </location>
</feature>
<dbReference type="Pfam" id="PF07690">
    <property type="entry name" value="MFS_1"/>
    <property type="match status" value="1"/>
</dbReference>
<dbReference type="PROSITE" id="PS50850">
    <property type="entry name" value="MFS"/>
    <property type="match status" value="1"/>
</dbReference>
<feature type="transmembrane region" description="Helical" evidence="7">
    <location>
        <begin position="158"/>
        <end position="176"/>
    </location>
</feature>
<keyword evidence="10" id="KW-1185">Reference proteome</keyword>
<dbReference type="InterPro" id="IPR011701">
    <property type="entry name" value="MFS"/>
</dbReference>
<dbReference type="NCBIfam" id="TIGR00711">
    <property type="entry name" value="efflux_EmrB"/>
    <property type="match status" value="1"/>
</dbReference>
<evidence type="ECO:0000256" key="4">
    <source>
        <dbReference type="ARBA" id="ARBA00022692"/>
    </source>
</evidence>
<feature type="transmembrane region" description="Helical" evidence="7">
    <location>
        <begin position="253"/>
        <end position="271"/>
    </location>
</feature>
<dbReference type="AlphaFoldDB" id="A0A5Q0H283"/>